<dbReference type="Proteomes" id="UP001607303">
    <property type="component" value="Unassembled WGS sequence"/>
</dbReference>
<dbReference type="EMBL" id="JAYRBN010000028">
    <property type="protein sequence ID" value="KAL2749060.1"/>
    <property type="molecule type" value="Genomic_DNA"/>
</dbReference>
<accession>A0ABD2CVE2</accession>
<reference evidence="1 2" key="1">
    <citation type="journal article" date="2024" name="Ann. Entomol. Soc. Am.">
        <title>Genomic analyses of the southern and eastern yellowjacket wasps (Hymenoptera: Vespidae) reveal evolutionary signatures of social life.</title>
        <authorList>
            <person name="Catto M.A."/>
            <person name="Caine P.B."/>
            <person name="Orr S.E."/>
            <person name="Hunt B.G."/>
            <person name="Goodisman M.A.D."/>
        </authorList>
    </citation>
    <scope>NUCLEOTIDE SEQUENCE [LARGE SCALE GENOMIC DNA]</scope>
    <source>
        <strain evidence="1">232</strain>
        <tissue evidence="1">Head and thorax</tissue>
    </source>
</reference>
<protein>
    <submittedName>
        <fullName evidence="1">Uncharacterized protein</fullName>
    </submittedName>
</protein>
<sequence>MDIVRHYELRKCNNRDNNKKQENVGPDGIPMEIIKLINKDNIDLVKLFNIDREKFQKFY</sequence>
<name>A0ABD2CVE2_VESMC</name>
<dbReference type="AlphaFoldDB" id="A0ABD2CVE2"/>
<proteinExistence type="predicted"/>
<evidence type="ECO:0000313" key="2">
    <source>
        <dbReference type="Proteomes" id="UP001607303"/>
    </source>
</evidence>
<keyword evidence="2" id="KW-1185">Reference proteome</keyword>
<comment type="caution">
    <text evidence="1">The sequence shown here is derived from an EMBL/GenBank/DDBJ whole genome shotgun (WGS) entry which is preliminary data.</text>
</comment>
<evidence type="ECO:0000313" key="1">
    <source>
        <dbReference type="EMBL" id="KAL2749060.1"/>
    </source>
</evidence>
<gene>
    <name evidence="1" type="ORF">V1477_002670</name>
</gene>
<organism evidence="1 2">
    <name type="scientific">Vespula maculifrons</name>
    <name type="common">Eastern yellow jacket</name>
    <name type="synonym">Wasp</name>
    <dbReference type="NCBI Taxonomy" id="7453"/>
    <lineage>
        <taxon>Eukaryota</taxon>
        <taxon>Metazoa</taxon>
        <taxon>Ecdysozoa</taxon>
        <taxon>Arthropoda</taxon>
        <taxon>Hexapoda</taxon>
        <taxon>Insecta</taxon>
        <taxon>Pterygota</taxon>
        <taxon>Neoptera</taxon>
        <taxon>Endopterygota</taxon>
        <taxon>Hymenoptera</taxon>
        <taxon>Apocrita</taxon>
        <taxon>Aculeata</taxon>
        <taxon>Vespoidea</taxon>
        <taxon>Vespidae</taxon>
        <taxon>Vespinae</taxon>
        <taxon>Vespula</taxon>
    </lineage>
</organism>